<evidence type="ECO:0000256" key="1">
    <source>
        <dbReference type="ARBA" id="ARBA00007626"/>
    </source>
</evidence>
<keyword evidence="5" id="KW-1185">Reference proteome</keyword>
<dbReference type="InParanoid" id="A0A1Q3CFL8"/>
<gene>
    <name evidence="4" type="ORF">CFOL_v3_22515</name>
</gene>
<comment type="similarity">
    <text evidence="1">Belongs to the PPR family. P subfamily.</text>
</comment>
<dbReference type="Proteomes" id="UP000187406">
    <property type="component" value="Unassembled WGS sequence"/>
</dbReference>
<feature type="repeat" description="PPR" evidence="3">
    <location>
        <begin position="160"/>
        <end position="187"/>
    </location>
</feature>
<sequence length="187" mass="20717">IEDAREMFFGLSVKGLHPDVITCNIMLHGLCKGLPNEAYVLLKKGGDHGGLPDSCCYNTIIKGFFQNKDTSNALQLLDKMVVKRYEELVPNIVCYSIIIDCTCKNGRIEYAREMFLGLSAKGLHPDVITCNIMLHGLKEGLPNEAYVLLKKGGDHGGLPDSCCYNTIVKGFFRNKDTSNALQLLDKM</sequence>
<keyword evidence="2" id="KW-0677">Repeat</keyword>
<dbReference type="PANTHER" id="PTHR46128:SF358">
    <property type="entry name" value="TETRATRICOPEPTIDE REPEAT (TPR)-LIKE SUPERFAMILY PROTEIN"/>
    <property type="match status" value="1"/>
</dbReference>
<dbReference type="AlphaFoldDB" id="A0A1Q3CFL8"/>
<feature type="non-terminal residue" evidence="4">
    <location>
        <position position="187"/>
    </location>
</feature>
<evidence type="ECO:0000256" key="3">
    <source>
        <dbReference type="PROSITE-ProRule" id="PRU00708"/>
    </source>
</evidence>
<evidence type="ECO:0000313" key="5">
    <source>
        <dbReference type="Proteomes" id="UP000187406"/>
    </source>
</evidence>
<dbReference type="PANTHER" id="PTHR46128">
    <property type="entry name" value="MITOCHONDRIAL GROUP I INTRON SPLICING FACTOR CCM1"/>
    <property type="match status" value="1"/>
</dbReference>
<dbReference type="Pfam" id="PF12854">
    <property type="entry name" value="PPR_1"/>
    <property type="match status" value="2"/>
</dbReference>
<dbReference type="STRING" id="3775.A0A1Q3CFL8"/>
<dbReference type="Pfam" id="PF13041">
    <property type="entry name" value="PPR_2"/>
    <property type="match status" value="1"/>
</dbReference>
<dbReference type="NCBIfam" id="TIGR00756">
    <property type="entry name" value="PPR"/>
    <property type="match status" value="3"/>
</dbReference>
<dbReference type="Gene3D" id="1.25.40.10">
    <property type="entry name" value="Tetratricopeptide repeat domain"/>
    <property type="match status" value="2"/>
</dbReference>
<feature type="repeat" description="PPR" evidence="3">
    <location>
        <begin position="53"/>
        <end position="87"/>
    </location>
</feature>
<name>A0A1Q3CFL8_CEPFO</name>
<feature type="non-terminal residue" evidence="4">
    <location>
        <position position="1"/>
    </location>
</feature>
<accession>A0A1Q3CFL8</accession>
<evidence type="ECO:0000256" key="2">
    <source>
        <dbReference type="ARBA" id="ARBA00022737"/>
    </source>
</evidence>
<dbReference type="PROSITE" id="PS51375">
    <property type="entry name" value="PPR"/>
    <property type="match status" value="3"/>
</dbReference>
<proteinExistence type="inferred from homology"/>
<dbReference type="EMBL" id="BDDD01001909">
    <property type="protein sequence ID" value="GAV79050.1"/>
    <property type="molecule type" value="Genomic_DNA"/>
</dbReference>
<reference evidence="5" key="1">
    <citation type="submission" date="2016-04" db="EMBL/GenBank/DDBJ databases">
        <title>Cephalotus genome sequencing.</title>
        <authorList>
            <person name="Fukushima K."/>
            <person name="Hasebe M."/>
            <person name="Fang X."/>
        </authorList>
    </citation>
    <scope>NUCLEOTIDE SEQUENCE [LARGE SCALE GENOMIC DNA]</scope>
    <source>
        <strain evidence="5">cv. St1</strain>
    </source>
</reference>
<comment type="caution">
    <text evidence="4">The sequence shown here is derived from an EMBL/GenBank/DDBJ whole genome shotgun (WGS) entry which is preliminary data.</text>
</comment>
<evidence type="ECO:0000313" key="4">
    <source>
        <dbReference type="EMBL" id="GAV79050.1"/>
    </source>
</evidence>
<dbReference type="InterPro" id="IPR002885">
    <property type="entry name" value="PPR_rpt"/>
</dbReference>
<dbReference type="InterPro" id="IPR011990">
    <property type="entry name" value="TPR-like_helical_dom_sf"/>
</dbReference>
<protein>
    <submittedName>
        <fullName evidence="4">PPR_1 domain-containing protein/PPR_2 domain-containing protein</fullName>
    </submittedName>
</protein>
<dbReference type="InterPro" id="IPR050872">
    <property type="entry name" value="PPR_P_subfamily"/>
</dbReference>
<feature type="repeat" description="PPR" evidence="3">
    <location>
        <begin position="91"/>
        <end position="125"/>
    </location>
</feature>
<dbReference type="OrthoDB" id="185373at2759"/>
<organism evidence="4 5">
    <name type="scientific">Cephalotus follicularis</name>
    <name type="common">Albany pitcher plant</name>
    <dbReference type="NCBI Taxonomy" id="3775"/>
    <lineage>
        <taxon>Eukaryota</taxon>
        <taxon>Viridiplantae</taxon>
        <taxon>Streptophyta</taxon>
        <taxon>Embryophyta</taxon>
        <taxon>Tracheophyta</taxon>
        <taxon>Spermatophyta</taxon>
        <taxon>Magnoliopsida</taxon>
        <taxon>eudicotyledons</taxon>
        <taxon>Gunneridae</taxon>
        <taxon>Pentapetalae</taxon>
        <taxon>rosids</taxon>
        <taxon>fabids</taxon>
        <taxon>Oxalidales</taxon>
        <taxon>Cephalotaceae</taxon>
        <taxon>Cephalotus</taxon>
    </lineage>
</organism>